<dbReference type="EMBL" id="FWWY01000001">
    <property type="protein sequence ID" value="SMC06884.1"/>
    <property type="molecule type" value="Genomic_DNA"/>
</dbReference>
<keyword evidence="1" id="KW-0732">Signal</keyword>
<evidence type="ECO:0008006" key="4">
    <source>
        <dbReference type="Google" id="ProtNLM"/>
    </source>
</evidence>
<sequence length="213" mass="21143">MSKFALIPALLAAGLMTGAQAAQAASIPLTATVNSPTLTLSIAYGSGVISQTSTPPTTDSSLSGLTFPAVNPSSSTQTVTASDYVVQHATATNLTGPTAWTLAWSSAGLVNTANTADTIAPSDISVDTAFGGHNAEWTGNSTSGTSTYMMGLGSQTNGSVSSTATNWDTGGTMELDDGSGTTSIIADQPTLTIPANTPPGTYSGAITATASLQ</sequence>
<evidence type="ECO:0000313" key="2">
    <source>
        <dbReference type="EMBL" id="SMC06884.1"/>
    </source>
</evidence>
<feature type="signal peptide" evidence="1">
    <location>
        <begin position="1"/>
        <end position="24"/>
    </location>
</feature>
<gene>
    <name evidence="2" type="ORF">SAMN00768000_3078</name>
</gene>
<dbReference type="AlphaFoldDB" id="A0A1W1WKP0"/>
<organism evidence="2 3">
    <name type="scientific">Sulfobacillus thermosulfidooxidans (strain DSM 9293 / VKM B-1269 / AT-1)</name>
    <dbReference type="NCBI Taxonomy" id="929705"/>
    <lineage>
        <taxon>Bacteria</taxon>
        <taxon>Bacillati</taxon>
        <taxon>Bacillota</taxon>
        <taxon>Clostridia</taxon>
        <taxon>Eubacteriales</taxon>
        <taxon>Clostridiales Family XVII. Incertae Sedis</taxon>
        <taxon>Sulfobacillus</taxon>
    </lineage>
</organism>
<evidence type="ECO:0000256" key="1">
    <source>
        <dbReference type="SAM" id="SignalP"/>
    </source>
</evidence>
<feature type="chain" id="PRO_5039027156" description="WxL domain-containing protein" evidence="1">
    <location>
        <begin position="25"/>
        <end position="213"/>
    </location>
</feature>
<protein>
    <recommendedName>
        <fullName evidence="4">WxL domain-containing protein</fullName>
    </recommendedName>
</protein>
<accession>A0A1W1WKP0</accession>
<reference evidence="3" key="1">
    <citation type="submission" date="2017-04" db="EMBL/GenBank/DDBJ databases">
        <authorList>
            <person name="Varghese N."/>
            <person name="Submissions S."/>
        </authorList>
    </citation>
    <scope>NUCLEOTIDE SEQUENCE [LARGE SCALE GENOMIC DNA]</scope>
    <source>
        <strain evidence="3">DSM 9293</strain>
    </source>
</reference>
<dbReference type="Proteomes" id="UP000192660">
    <property type="component" value="Unassembled WGS sequence"/>
</dbReference>
<evidence type="ECO:0000313" key="3">
    <source>
        <dbReference type="Proteomes" id="UP000192660"/>
    </source>
</evidence>
<keyword evidence="3" id="KW-1185">Reference proteome</keyword>
<proteinExistence type="predicted"/>
<dbReference type="RefSeq" id="WP_020373509.1">
    <property type="nucleotide sequence ID" value="NZ_FWWY01000001.1"/>
</dbReference>
<name>A0A1W1WKP0_SULTA</name>